<dbReference type="InterPro" id="IPR029753">
    <property type="entry name" value="D-isomer_DH_CS"/>
</dbReference>
<proteinExistence type="inferred from homology"/>
<dbReference type="GO" id="GO:0005829">
    <property type="term" value="C:cytosol"/>
    <property type="evidence" value="ECO:0007669"/>
    <property type="project" value="TreeGrafter"/>
</dbReference>
<reference evidence="5 6" key="1">
    <citation type="journal article" date="2011" name="J. Bacteriol.">
        <title>Complete genome sequence and updated annotation of Desulfovibrio alaskensis G20.</title>
        <authorList>
            <person name="Hauser L.J."/>
            <person name="Land M.L."/>
            <person name="Brown S.D."/>
            <person name="Larimer F."/>
            <person name="Keller K.L."/>
            <person name="Rapp-Giles B.J."/>
            <person name="Price M.N."/>
            <person name="Lin M."/>
            <person name="Bruce D.C."/>
            <person name="Detter J.C."/>
            <person name="Tapia R."/>
            <person name="Han C.S."/>
            <person name="Goodwin L.A."/>
            <person name="Cheng J.F."/>
            <person name="Pitluck S."/>
            <person name="Copeland A."/>
            <person name="Lucas S."/>
            <person name="Nolan M."/>
            <person name="Lapidus A.L."/>
            <person name="Palumbo A.V."/>
            <person name="Wall J.D."/>
        </authorList>
    </citation>
    <scope>NUCLEOTIDE SEQUENCE [LARGE SCALE GENOMIC DNA]</scope>
    <source>
        <strain evidence="6">ATCC BAA 1058 / DSM 17464 / G20</strain>
    </source>
</reference>
<dbReference type="EC" id="1.1.1.95" evidence="5"/>
<dbReference type="GO" id="GO:0051287">
    <property type="term" value="F:NAD binding"/>
    <property type="evidence" value="ECO:0007669"/>
    <property type="project" value="InterPro"/>
</dbReference>
<dbReference type="SUPFAM" id="SSF52283">
    <property type="entry name" value="Formate/glycerate dehydrogenase catalytic domain-like"/>
    <property type="match status" value="1"/>
</dbReference>
<dbReference type="KEGG" id="dde:Dde_3689"/>
<dbReference type="Pfam" id="PF00389">
    <property type="entry name" value="2-Hacid_dh"/>
    <property type="match status" value="1"/>
</dbReference>
<gene>
    <name evidence="5" type="ordered locus">Dde_3689</name>
</gene>
<evidence type="ECO:0000256" key="2">
    <source>
        <dbReference type="RuleBase" id="RU003719"/>
    </source>
</evidence>
<feature type="domain" description="D-isomer specific 2-hydroxyacid dehydrogenase catalytic" evidence="3">
    <location>
        <begin position="14"/>
        <end position="300"/>
    </location>
</feature>
<evidence type="ECO:0000256" key="1">
    <source>
        <dbReference type="ARBA" id="ARBA00023002"/>
    </source>
</evidence>
<dbReference type="InterPro" id="IPR006140">
    <property type="entry name" value="D-isomer_DH_NAD-bd"/>
</dbReference>
<organism evidence="5 6">
    <name type="scientific">Oleidesulfovibrio alaskensis (strain ATCC BAA-1058 / DSM 17464 / G20)</name>
    <name type="common">Desulfovibrio alaskensis</name>
    <dbReference type="NCBI Taxonomy" id="207559"/>
    <lineage>
        <taxon>Bacteria</taxon>
        <taxon>Pseudomonadati</taxon>
        <taxon>Thermodesulfobacteriota</taxon>
        <taxon>Desulfovibrionia</taxon>
        <taxon>Desulfovibrionales</taxon>
        <taxon>Desulfovibrionaceae</taxon>
        <taxon>Oleidesulfovibrio</taxon>
    </lineage>
</organism>
<name>Q30V14_OLEA2</name>
<dbReference type="Proteomes" id="UP000002710">
    <property type="component" value="Chromosome"/>
</dbReference>
<dbReference type="CDD" id="cd12172">
    <property type="entry name" value="PGDH_like_2"/>
    <property type="match status" value="1"/>
</dbReference>
<dbReference type="GO" id="GO:0004617">
    <property type="term" value="F:phosphoglycerate dehydrogenase activity"/>
    <property type="evidence" value="ECO:0007669"/>
    <property type="project" value="UniProtKB-EC"/>
</dbReference>
<evidence type="ECO:0000259" key="3">
    <source>
        <dbReference type="Pfam" id="PF00389"/>
    </source>
</evidence>
<dbReference type="STRING" id="207559.Dde_3689"/>
<dbReference type="EMBL" id="CP000112">
    <property type="protein sequence ID" value="ABB40482.1"/>
    <property type="molecule type" value="Genomic_DNA"/>
</dbReference>
<dbReference type="GO" id="GO:0016618">
    <property type="term" value="F:hydroxypyruvate reductase [NAD(P)H] activity"/>
    <property type="evidence" value="ECO:0007669"/>
    <property type="project" value="TreeGrafter"/>
</dbReference>
<dbReference type="eggNOG" id="COG0111">
    <property type="taxonomic scope" value="Bacteria"/>
</dbReference>
<keyword evidence="1 2" id="KW-0560">Oxidoreductase</keyword>
<protein>
    <submittedName>
        <fullName evidence="5">Phosphoglycerate dehydrogenase</fullName>
        <ecNumber evidence="5">1.1.1.95</ecNumber>
    </submittedName>
</protein>
<evidence type="ECO:0000259" key="4">
    <source>
        <dbReference type="Pfam" id="PF02826"/>
    </source>
</evidence>
<dbReference type="PANTHER" id="PTHR10996:SF283">
    <property type="entry name" value="GLYOXYLATE_HYDROXYPYRUVATE REDUCTASE B"/>
    <property type="match status" value="1"/>
</dbReference>
<dbReference type="PANTHER" id="PTHR10996">
    <property type="entry name" value="2-HYDROXYACID DEHYDROGENASE-RELATED"/>
    <property type="match status" value="1"/>
</dbReference>
<evidence type="ECO:0000313" key="6">
    <source>
        <dbReference type="Proteomes" id="UP000002710"/>
    </source>
</evidence>
<evidence type="ECO:0000313" key="5">
    <source>
        <dbReference type="EMBL" id="ABB40482.1"/>
    </source>
</evidence>
<dbReference type="Gene3D" id="3.40.50.720">
    <property type="entry name" value="NAD(P)-binding Rossmann-like Domain"/>
    <property type="match status" value="2"/>
</dbReference>
<dbReference type="HOGENOM" id="CLU_019796_1_3_7"/>
<dbReference type="PROSITE" id="PS00671">
    <property type="entry name" value="D_2_HYDROXYACID_DH_3"/>
    <property type="match status" value="1"/>
</dbReference>
<dbReference type="AlphaFoldDB" id="Q30V14"/>
<dbReference type="InterPro" id="IPR050223">
    <property type="entry name" value="D-isomer_2-hydroxyacid_DH"/>
</dbReference>
<dbReference type="InterPro" id="IPR006139">
    <property type="entry name" value="D-isomer_2_OHA_DH_cat_dom"/>
</dbReference>
<dbReference type="SUPFAM" id="SSF51735">
    <property type="entry name" value="NAD(P)-binding Rossmann-fold domains"/>
    <property type="match status" value="1"/>
</dbReference>
<dbReference type="InterPro" id="IPR036291">
    <property type="entry name" value="NAD(P)-bd_dom_sf"/>
</dbReference>
<dbReference type="RefSeq" id="WP_011369352.1">
    <property type="nucleotide sequence ID" value="NC_007519.1"/>
</dbReference>
<dbReference type="Pfam" id="PF02826">
    <property type="entry name" value="2-Hacid_dh_C"/>
    <property type="match status" value="1"/>
</dbReference>
<comment type="similarity">
    <text evidence="2">Belongs to the D-isomer specific 2-hydroxyacid dehydrogenase family.</text>
</comment>
<feature type="domain" description="D-isomer specific 2-hydroxyacid dehydrogenase NAD-binding" evidence="4">
    <location>
        <begin position="111"/>
        <end position="277"/>
    </location>
</feature>
<accession>Q30V14</accession>
<keyword evidence="6" id="KW-1185">Reference proteome</keyword>
<sequence length="305" mass="32859">MKIAITTSSFARFSEAPLQLLRQEHIDYVLNPLGRKLTENETIDLLQDCVAVAAGTEPLTARVMDALPGLKVISRCGTGMDNVDMEAARARGIAVRNTPDGPTQAVAELTLGLALDLMRQVSRMDRELRSGVWKKRMGNLLGGKRLGIVGMGRIGRAVADIFTPLGVQVAFNDPVSCCGDYPCMPVEELLGWADILSLHCSMTGGECSLFTAEHLRRMKRGSWVINVARGGLIDEQALYEALADGHLAGAAVDVFGNEPYTGPLSSLDNVILTPHIGSYAKEARIRMETDTIANLIDALRAAGVK</sequence>
<dbReference type="GO" id="GO:0030267">
    <property type="term" value="F:glyoxylate reductase (NADPH) activity"/>
    <property type="evidence" value="ECO:0007669"/>
    <property type="project" value="TreeGrafter"/>
</dbReference>